<feature type="region of interest" description="Disordered" evidence="1">
    <location>
        <begin position="36"/>
        <end position="57"/>
    </location>
</feature>
<dbReference type="EMBL" id="JABWDY010028038">
    <property type="protein sequence ID" value="KAF5187398.1"/>
    <property type="molecule type" value="Genomic_DNA"/>
</dbReference>
<sequence>MEPGASPGFCVELIFRRDGRDCCPFAEKKNGTREVAVRPRDGSYSGSASPREGAAPGALRLDWAGDLPGW</sequence>
<evidence type="ECO:0000313" key="3">
    <source>
        <dbReference type="Proteomes" id="UP000554482"/>
    </source>
</evidence>
<evidence type="ECO:0000256" key="1">
    <source>
        <dbReference type="SAM" id="MobiDB-lite"/>
    </source>
</evidence>
<keyword evidence="3" id="KW-1185">Reference proteome</keyword>
<reference evidence="2 3" key="1">
    <citation type="submission" date="2020-06" db="EMBL/GenBank/DDBJ databases">
        <title>Transcriptomic and genomic resources for Thalictrum thalictroides and T. hernandezii: Facilitating candidate gene discovery in an emerging model plant lineage.</title>
        <authorList>
            <person name="Arias T."/>
            <person name="Riano-Pachon D.M."/>
            <person name="Di Stilio V.S."/>
        </authorList>
    </citation>
    <scope>NUCLEOTIDE SEQUENCE [LARGE SCALE GENOMIC DNA]</scope>
    <source>
        <strain evidence="3">cv. WT478/WT964</strain>
        <tissue evidence="2">Leaves</tissue>
    </source>
</reference>
<protein>
    <submittedName>
        <fullName evidence="2">Uncharacterized protein</fullName>
    </submittedName>
</protein>
<accession>A0A7J6VS51</accession>
<evidence type="ECO:0000313" key="2">
    <source>
        <dbReference type="EMBL" id="KAF5187398.1"/>
    </source>
</evidence>
<comment type="caution">
    <text evidence="2">The sequence shown here is derived from an EMBL/GenBank/DDBJ whole genome shotgun (WGS) entry which is preliminary data.</text>
</comment>
<proteinExistence type="predicted"/>
<dbReference type="Proteomes" id="UP000554482">
    <property type="component" value="Unassembled WGS sequence"/>
</dbReference>
<name>A0A7J6VS51_THATH</name>
<gene>
    <name evidence="2" type="ORF">FRX31_023014</name>
</gene>
<organism evidence="2 3">
    <name type="scientific">Thalictrum thalictroides</name>
    <name type="common">Rue-anemone</name>
    <name type="synonym">Anemone thalictroides</name>
    <dbReference type="NCBI Taxonomy" id="46969"/>
    <lineage>
        <taxon>Eukaryota</taxon>
        <taxon>Viridiplantae</taxon>
        <taxon>Streptophyta</taxon>
        <taxon>Embryophyta</taxon>
        <taxon>Tracheophyta</taxon>
        <taxon>Spermatophyta</taxon>
        <taxon>Magnoliopsida</taxon>
        <taxon>Ranunculales</taxon>
        <taxon>Ranunculaceae</taxon>
        <taxon>Thalictroideae</taxon>
        <taxon>Thalictrum</taxon>
    </lineage>
</organism>
<dbReference type="AlphaFoldDB" id="A0A7J6VS51"/>
<feature type="non-terminal residue" evidence="2">
    <location>
        <position position="70"/>
    </location>
</feature>